<dbReference type="Pfam" id="PF17042">
    <property type="entry name" value="NBD_C"/>
    <property type="match status" value="1"/>
</dbReference>
<keyword evidence="6" id="KW-0119">Carbohydrate metabolism</keyword>
<comment type="similarity">
    <text evidence="1">Belongs to the four-carbon acid sugar kinase family.</text>
</comment>
<name>A0A2S7Y8S1_BEABA</name>
<proteinExistence type="inferred from homology"/>
<evidence type="ECO:0000256" key="2">
    <source>
        <dbReference type="ARBA" id="ARBA00022679"/>
    </source>
</evidence>
<evidence type="ECO:0000313" key="11">
    <source>
        <dbReference type="Proteomes" id="UP000237441"/>
    </source>
</evidence>
<feature type="domain" description="Four-carbon acid sugar kinase nucleotide binding" evidence="9">
    <location>
        <begin position="544"/>
        <end position="712"/>
    </location>
</feature>
<dbReference type="Gene3D" id="3.40.50.720">
    <property type="entry name" value="NAD(P)-binding Rossmann-like Domain"/>
    <property type="match status" value="1"/>
</dbReference>
<comment type="caution">
    <text evidence="10">The sequence shown here is derived from an EMBL/GenBank/DDBJ whole genome shotgun (WGS) entry which is preliminary data.</text>
</comment>
<dbReference type="Pfam" id="PF03446">
    <property type="entry name" value="NAD_binding_2"/>
    <property type="match status" value="1"/>
</dbReference>
<dbReference type="Gene3D" id="3.40.980.20">
    <property type="entry name" value="Four-carbon acid sugar kinase, nucleotide binding domain"/>
    <property type="match status" value="1"/>
</dbReference>
<dbReference type="SUPFAM" id="SSF142764">
    <property type="entry name" value="YgbK-like"/>
    <property type="match status" value="1"/>
</dbReference>
<evidence type="ECO:0000259" key="9">
    <source>
        <dbReference type="Pfam" id="PF17042"/>
    </source>
</evidence>
<dbReference type="OrthoDB" id="48988at2759"/>
<evidence type="ECO:0000256" key="3">
    <source>
        <dbReference type="ARBA" id="ARBA00022741"/>
    </source>
</evidence>
<dbReference type="InterPro" id="IPR037051">
    <property type="entry name" value="4-carb_acid_sugar_kinase_N_sf"/>
</dbReference>
<dbReference type="GO" id="GO:0016301">
    <property type="term" value="F:kinase activity"/>
    <property type="evidence" value="ECO:0007669"/>
    <property type="project" value="UniProtKB-KW"/>
</dbReference>
<dbReference type="Gene3D" id="3.40.50.10840">
    <property type="entry name" value="Putative sugar-binding, N-terminal domain"/>
    <property type="match status" value="1"/>
</dbReference>
<dbReference type="InterPro" id="IPR036291">
    <property type="entry name" value="NAD(P)-bd_dom_sf"/>
</dbReference>
<organism evidence="10 11">
    <name type="scientific">Beauveria bassiana</name>
    <name type="common">White muscardine disease fungus</name>
    <name type="synonym">Tritirachium shiotae</name>
    <dbReference type="NCBI Taxonomy" id="176275"/>
    <lineage>
        <taxon>Eukaryota</taxon>
        <taxon>Fungi</taxon>
        <taxon>Dikarya</taxon>
        <taxon>Ascomycota</taxon>
        <taxon>Pezizomycotina</taxon>
        <taxon>Sordariomycetes</taxon>
        <taxon>Hypocreomycetidae</taxon>
        <taxon>Hypocreales</taxon>
        <taxon>Cordycipitaceae</taxon>
        <taxon>Beauveria</taxon>
    </lineage>
</organism>
<dbReference type="PANTHER" id="PTHR43060">
    <property type="entry name" value="3-HYDROXYISOBUTYRATE DEHYDROGENASE-LIKE 1, MITOCHONDRIAL-RELATED"/>
    <property type="match status" value="1"/>
</dbReference>
<dbReference type="GO" id="GO:0005524">
    <property type="term" value="F:ATP binding"/>
    <property type="evidence" value="ECO:0007669"/>
    <property type="project" value="UniProtKB-KW"/>
</dbReference>
<dbReference type="Pfam" id="PF07005">
    <property type="entry name" value="SBD_N"/>
    <property type="match status" value="1"/>
</dbReference>
<gene>
    <name evidence="10" type="ORF">BB8028_0003g11240</name>
</gene>
<dbReference type="EMBL" id="JRHA01000003">
    <property type="protein sequence ID" value="PQK12507.1"/>
    <property type="molecule type" value="Genomic_DNA"/>
</dbReference>
<evidence type="ECO:0000256" key="1">
    <source>
        <dbReference type="ARBA" id="ARBA00005715"/>
    </source>
</evidence>
<evidence type="ECO:0000256" key="5">
    <source>
        <dbReference type="ARBA" id="ARBA00022840"/>
    </source>
</evidence>
<keyword evidence="3" id="KW-0547">Nucleotide-binding</keyword>
<sequence>MVASFLRAGFAVNRFDMKAAAISKFTSFGPKLRVVVSAADFLKNSAVVILMAQNAAQADNILFGSGNGADALSDHTVVILSSTIPPSFVRILESKLQSLGRGTSLLDAPSRAVLLAMYGWASHKTCTPVQGGYRRGFVYTLRRRLKRWLSQHPWHCTLGLRFEILIQTDAWRAGSWKTGLRFAFYPSMASAAHKLHLNGAAQGWDKEADAGLVRLWELIGISVSSGSANTRPDIIQSAEKSLVRLPAAETLETLPKKYPDDVFSSIQRAVVGGQVPTLVILDDDPTGTQTCHDINVLAVWDTDSLAREFSCNPAGFFILTNSRALPSADARHLIAEICANVKAAAAKADKLFEIVLRGDSTLRGHLPEEPEAVEESLGQFDGWVLAPFFAQGGRLTIDDAHYLKEGDVLVPVSQTPFAQDASFGYKNSNLRQYIVEKCGSRFDQESFLSISLDNIRRGGPMAVAKRLLSAPSSPNLVVIVNAVVDADMHVFVAGLLQAQQHGRRYLFKTGAAFVSSRLAISPIPPLTLEDLGIDKSAASQSGGLVLAGSHVPKTTAQLERLRERRGNQLHVVELPVTQLVSSAGKEAAEVLVSAAAREASETLAAGQDVLVLTSRELVKGTDALSSLGIASKVAQALVALTGGITTRPRYIIAKGGITSSDAATKALGMRRARVLGQAAPGVPLWMCHEETSRHRAVPYVVFPGNVGSDDTLADIVESWAAY</sequence>
<dbReference type="InterPro" id="IPR010737">
    <property type="entry name" value="4-carb_acid_sugar_kinase_N"/>
</dbReference>
<evidence type="ECO:0000259" key="7">
    <source>
        <dbReference type="Pfam" id="PF03446"/>
    </source>
</evidence>
<dbReference type="Proteomes" id="UP000237441">
    <property type="component" value="Unassembled WGS sequence"/>
</dbReference>
<feature type="domain" description="Four-carbon acid sugar kinase N-terminal" evidence="8">
    <location>
        <begin position="278"/>
        <end position="516"/>
    </location>
</feature>
<feature type="domain" description="6-phosphogluconate dehydrogenase NADP-binding" evidence="7">
    <location>
        <begin position="1"/>
        <end position="109"/>
    </location>
</feature>
<accession>A0A2S7Y8S1</accession>
<evidence type="ECO:0000256" key="4">
    <source>
        <dbReference type="ARBA" id="ARBA00022777"/>
    </source>
</evidence>
<keyword evidence="4" id="KW-0418">Kinase</keyword>
<evidence type="ECO:0000256" key="6">
    <source>
        <dbReference type="ARBA" id="ARBA00023277"/>
    </source>
</evidence>
<reference evidence="10 11" key="1">
    <citation type="submission" date="2016-07" db="EMBL/GenBank/DDBJ databases">
        <title>Comparative genomics of the entomopathogenic fungus Beauveria bassiana.</title>
        <authorList>
            <person name="Valero Jimenez C.A."/>
            <person name="Zwaan B.J."/>
            <person name="Van Kan J.A."/>
            <person name="Takken W."/>
            <person name="Debets A.J."/>
            <person name="Schoustra S.E."/>
            <person name="Koenraadt C.J."/>
        </authorList>
    </citation>
    <scope>NUCLEOTIDE SEQUENCE [LARGE SCALE GENOMIC DNA]</scope>
    <source>
        <strain evidence="10 11">ARSEF 8028</strain>
    </source>
</reference>
<protein>
    <recommendedName>
        <fullName evidence="12">Ketose-bisphosphate aldolase class-II family protein</fullName>
    </recommendedName>
</protein>
<dbReference type="SUPFAM" id="SSF51735">
    <property type="entry name" value="NAD(P)-binding Rossmann-fold domains"/>
    <property type="match status" value="1"/>
</dbReference>
<evidence type="ECO:0000259" key="8">
    <source>
        <dbReference type="Pfam" id="PF07005"/>
    </source>
</evidence>
<evidence type="ECO:0000313" key="10">
    <source>
        <dbReference type="EMBL" id="PQK12507.1"/>
    </source>
</evidence>
<dbReference type="InterPro" id="IPR031475">
    <property type="entry name" value="NBD_C"/>
</dbReference>
<dbReference type="PANTHER" id="PTHR43060:SF17">
    <property type="entry name" value="L-THREONATE DEHYDROGENASE"/>
    <property type="match status" value="1"/>
</dbReference>
<dbReference type="GO" id="GO:0050661">
    <property type="term" value="F:NADP binding"/>
    <property type="evidence" value="ECO:0007669"/>
    <property type="project" value="InterPro"/>
</dbReference>
<keyword evidence="2" id="KW-0808">Transferase</keyword>
<keyword evidence="5" id="KW-0067">ATP-binding</keyword>
<dbReference type="InterPro" id="IPR042213">
    <property type="entry name" value="NBD_C_sf"/>
</dbReference>
<dbReference type="InterPro" id="IPR006115">
    <property type="entry name" value="6PGDH_NADP-bd"/>
</dbReference>
<evidence type="ECO:0008006" key="12">
    <source>
        <dbReference type="Google" id="ProtNLM"/>
    </source>
</evidence>
<dbReference type="AlphaFoldDB" id="A0A2S7Y8S1"/>